<reference evidence="1 2" key="1">
    <citation type="submission" date="2016-11" db="EMBL/GenBank/DDBJ databases">
        <authorList>
            <person name="Jaros S."/>
            <person name="Januszkiewicz K."/>
            <person name="Wedrychowicz H."/>
        </authorList>
    </citation>
    <scope>NUCLEOTIDE SEQUENCE [LARGE SCALE GENOMIC DNA]</scope>
    <source>
        <strain evidence="1 2">GAS242</strain>
    </source>
</reference>
<dbReference type="SUPFAM" id="SSF52266">
    <property type="entry name" value="SGNH hydrolase"/>
    <property type="match status" value="1"/>
</dbReference>
<evidence type="ECO:0000313" key="2">
    <source>
        <dbReference type="Proteomes" id="UP000190675"/>
    </source>
</evidence>
<evidence type="ECO:0008006" key="3">
    <source>
        <dbReference type="Google" id="ProtNLM"/>
    </source>
</evidence>
<accession>A0A1M5UQI6</accession>
<gene>
    <name evidence="1" type="ORF">SAMN05444169_8581</name>
</gene>
<evidence type="ECO:0000313" key="1">
    <source>
        <dbReference type="EMBL" id="SHH65219.1"/>
    </source>
</evidence>
<dbReference type="EMBL" id="LT670818">
    <property type="protein sequence ID" value="SHH65219.1"/>
    <property type="molecule type" value="Genomic_DNA"/>
</dbReference>
<proteinExistence type="predicted"/>
<dbReference type="Proteomes" id="UP000190675">
    <property type="component" value="Chromosome I"/>
</dbReference>
<dbReference type="AlphaFoldDB" id="A0A1M5UQI6"/>
<dbReference type="RefSeq" id="WP_079572015.1">
    <property type="nucleotide sequence ID" value="NZ_LT670818.1"/>
</dbReference>
<organism evidence="1 2">
    <name type="scientific">Bradyrhizobium erythrophlei</name>
    <dbReference type="NCBI Taxonomy" id="1437360"/>
    <lineage>
        <taxon>Bacteria</taxon>
        <taxon>Pseudomonadati</taxon>
        <taxon>Pseudomonadota</taxon>
        <taxon>Alphaproteobacteria</taxon>
        <taxon>Hyphomicrobiales</taxon>
        <taxon>Nitrobacteraceae</taxon>
        <taxon>Bradyrhizobium</taxon>
    </lineage>
</organism>
<name>A0A1M5UQI6_9BRAD</name>
<sequence>MKPIPFFLGLVIGLFSLSIVGWSIQNTPLAQGFVRFHAHNNAEAGFLTTAAELATIIDQQPPPRAYIIVGGSSVLNGVGQSRDLVWTRRLQNLLGKDFVVLNFANRAGGPIDFGSVAAEMLLRQHRPVIYVADANETVYANNPRTSFYRHMLFDGWLRSYLLPWPPRDAYLRWAAFDGDEGVRNVALGEWLNSFLRFNELWNYITFNFVGLQWNNTMTAKSFSPFRRRSDPGWTARYGGNKEAELAIVAAQAGRPIERMIDYASLTEQFVPLQLRSITLVVVDLLSPYYLDMLPGSREALLARATEQQTAMQKMGFSKVMIPAKDFTADDYADRVHLSVDGGDKLAAALAPVVRQMASDLGYLR</sequence>
<protein>
    <recommendedName>
        <fullName evidence="3">GDSL-like Lipase/Acylhydrolase family protein</fullName>
    </recommendedName>
</protein>